<dbReference type="Gene3D" id="1.10.8.60">
    <property type="match status" value="1"/>
</dbReference>
<evidence type="ECO:0000256" key="4">
    <source>
        <dbReference type="ARBA" id="ARBA00023125"/>
    </source>
</evidence>
<dbReference type="Pfam" id="PF25601">
    <property type="entry name" value="AAA_lid_14"/>
    <property type="match status" value="1"/>
</dbReference>
<dbReference type="CDD" id="cd00130">
    <property type="entry name" value="PAS"/>
    <property type="match status" value="1"/>
</dbReference>
<keyword evidence="5" id="KW-0804">Transcription</keyword>
<accession>A0A1D8GG67</accession>
<keyword evidence="3" id="KW-0805">Transcription regulation</keyword>
<dbReference type="InterPro" id="IPR009057">
    <property type="entry name" value="Homeodomain-like_sf"/>
</dbReference>
<dbReference type="SMART" id="SM00382">
    <property type="entry name" value="AAA"/>
    <property type="match status" value="1"/>
</dbReference>
<dbReference type="InterPro" id="IPR000014">
    <property type="entry name" value="PAS"/>
</dbReference>
<dbReference type="GO" id="GO:0006355">
    <property type="term" value="P:regulation of DNA-templated transcription"/>
    <property type="evidence" value="ECO:0007669"/>
    <property type="project" value="InterPro"/>
</dbReference>
<evidence type="ECO:0000313" key="8">
    <source>
        <dbReference type="Proteomes" id="UP000095743"/>
    </source>
</evidence>
<dbReference type="PANTHER" id="PTHR32071">
    <property type="entry name" value="TRANSCRIPTIONAL REGULATORY PROTEIN"/>
    <property type="match status" value="1"/>
</dbReference>
<dbReference type="Pfam" id="PF00158">
    <property type="entry name" value="Sigma54_activat"/>
    <property type="match status" value="1"/>
</dbReference>
<dbReference type="EMBL" id="CP017269">
    <property type="protein sequence ID" value="AOT69920.1"/>
    <property type="molecule type" value="Genomic_DNA"/>
</dbReference>
<dbReference type="FunFam" id="3.40.50.300:FF:000006">
    <property type="entry name" value="DNA-binding transcriptional regulator NtrC"/>
    <property type="match status" value="1"/>
</dbReference>
<reference evidence="7 8" key="1">
    <citation type="submission" date="2016-09" db="EMBL/GenBank/DDBJ databases">
        <title>Genomic analysis reveals versatility of anaerobic energy metabolism of Geosporobacter ferrireducens IRF9 of phylum Firmicutes.</title>
        <authorList>
            <person name="Kim S.-J."/>
        </authorList>
    </citation>
    <scope>NUCLEOTIDE SEQUENCE [LARGE SCALE GENOMIC DNA]</scope>
    <source>
        <strain evidence="7 8">IRF9</strain>
    </source>
</reference>
<proteinExistence type="predicted"/>
<dbReference type="Gene3D" id="1.10.10.60">
    <property type="entry name" value="Homeodomain-like"/>
    <property type="match status" value="1"/>
</dbReference>
<dbReference type="STRING" id="1424294.Gferi_10195"/>
<keyword evidence="4" id="KW-0238">DNA-binding</keyword>
<dbReference type="SUPFAM" id="SSF46689">
    <property type="entry name" value="Homeodomain-like"/>
    <property type="match status" value="1"/>
</dbReference>
<evidence type="ECO:0000259" key="6">
    <source>
        <dbReference type="PROSITE" id="PS50045"/>
    </source>
</evidence>
<dbReference type="PROSITE" id="PS00688">
    <property type="entry name" value="SIGMA54_INTERACT_3"/>
    <property type="match status" value="1"/>
</dbReference>
<dbReference type="SMART" id="SM00091">
    <property type="entry name" value="PAS"/>
    <property type="match status" value="1"/>
</dbReference>
<dbReference type="PROSITE" id="PS00675">
    <property type="entry name" value="SIGMA54_INTERACT_1"/>
    <property type="match status" value="1"/>
</dbReference>
<dbReference type="RefSeq" id="WP_069976099.1">
    <property type="nucleotide sequence ID" value="NZ_CP017269.1"/>
</dbReference>
<dbReference type="Gene3D" id="3.40.50.300">
    <property type="entry name" value="P-loop containing nucleotide triphosphate hydrolases"/>
    <property type="match status" value="1"/>
</dbReference>
<evidence type="ECO:0000256" key="3">
    <source>
        <dbReference type="ARBA" id="ARBA00023015"/>
    </source>
</evidence>
<dbReference type="SUPFAM" id="SSF55785">
    <property type="entry name" value="PYP-like sensor domain (PAS domain)"/>
    <property type="match status" value="1"/>
</dbReference>
<evidence type="ECO:0000256" key="5">
    <source>
        <dbReference type="ARBA" id="ARBA00023163"/>
    </source>
</evidence>
<dbReference type="InterPro" id="IPR025943">
    <property type="entry name" value="Sigma_54_int_dom_ATP-bd_2"/>
</dbReference>
<evidence type="ECO:0000313" key="7">
    <source>
        <dbReference type="EMBL" id="AOT69920.1"/>
    </source>
</evidence>
<dbReference type="Pfam" id="PF02954">
    <property type="entry name" value="HTH_8"/>
    <property type="match status" value="1"/>
</dbReference>
<evidence type="ECO:0000256" key="1">
    <source>
        <dbReference type="ARBA" id="ARBA00022741"/>
    </source>
</evidence>
<dbReference type="InterPro" id="IPR025944">
    <property type="entry name" value="Sigma_54_int_dom_CS"/>
</dbReference>
<organism evidence="7 8">
    <name type="scientific">Geosporobacter ferrireducens</name>
    <dbReference type="NCBI Taxonomy" id="1424294"/>
    <lineage>
        <taxon>Bacteria</taxon>
        <taxon>Bacillati</taxon>
        <taxon>Bacillota</taxon>
        <taxon>Clostridia</taxon>
        <taxon>Peptostreptococcales</taxon>
        <taxon>Thermotaleaceae</taxon>
        <taxon>Geosporobacter</taxon>
    </lineage>
</organism>
<dbReference type="Proteomes" id="UP000095743">
    <property type="component" value="Chromosome"/>
</dbReference>
<dbReference type="AlphaFoldDB" id="A0A1D8GG67"/>
<dbReference type="InterPro" id="IPR027417">
    <property type="entry name" value="P-loop_NTPase"/>
</dbReference>
<dbReference type="PROSITE" id="PS00676">
    <property type="entry name" value="SIGMA54_INTERACT_2"/>
    <property type="match status" value="1"/>
</dbReference>
<dbReference type="InterPro" id="IPR025662">
    <property type="entry name" value="Sigma_54_int_dom_ATP-bd_1"/>
</dbReference>
<dbReference type="InterPro" id="IPR002078">
    <property type="entry name" value="Sigma_54_int"/>
</dbReference>
<dbReference type="GO" id="GO:0043565">
    <property type="term" value="F:sequence-specific DNA binding"/>
    <property type="evidence" value="ECO:0007669"/>
    <property type="project" value="InterPro"/>
</dbReference>
<dbReference type="PANTHER" id="PTHR32071:SF57">
    <property type="entry name" value="C4-DICARBOXYLATE TRANSPORT TRANSCRIPTIONAL REGULATORY PROTEIN DCTD"/>
    <property type="match status" value="1"/>
</dbReference>
<dbReference type="SUPFAM" id="SSF52540">
    <property type="entry name" value="P-loop containing nucleoside triphosphate hydrolases"/>
    <property type="match status" value="1"/>
</dbReference>
<evidence type="ECO:0000256" key="2">
    <source>
        <dbReference type="ARBA" id="ARBA00022840"/>
    </source>
</evidence>
<keyword evidence="2" id="KW-0067">ATP-binding</keyword>
<dbReference type="InterPro" id="IPR003593">
    <property type="entry name" value="AAA+_ATPase"/>
</dbReference>
<name>A0A1D8GG67_9FIRM</name>
<dbReference type="InterPro" id="IPR035965">
    <property type="entry name" value="PAS-like_dom_sf"/>
</dbReference>
<dbReference type="Pfam" id="PF08448">
    <property type="entry name" value="PAS_4"/>
    <property type="match status" value="1"/>
</dbReference>
<dbReference type="GO" id="GO:0005524">
    <property type="term" value="F:ATP binding"/>
    <property type="evidence" value="ECO:0007669"/>
    <property type="project" value="UniProtKB-KW"/>
</dbReference>
<dbReference type="KEGG" id="gfe:Gferi_10195"/>
<protein>
    <submittedName>
        <fullName evidence="7">Sigma-54-dependent Fis family transcriptional regulator</fullName>
    </submittedName>
</protein>
<keyword evidence="1" id="KW-0547">Nucleotide-binding</keyword>
<feature type="domain" description="Sigma-54 factor interaction" evidence="6">
    <location>
        <begin position="154"/>
        <end position="386"/>
    </location>
</feature>
<keyword evidence="8" id="KW-1185">Reference proteome</keyword>
<dbReference type="InterPro" id="IPR002197">
    <property type="entry name" value="HTH_Fis"/>
</dbReference>
<dbReference type="InterPro" id="IPR058031">
    <property type="entry name" value="AAA_lid_NorR"/>
</dbReference>
<sequence>MGIEGINNIDPEITKLIIDHLDGVVITDAQGRYVYVNDTWSEMMGGIKLADVKGKYVKDLIPDTKIDFVLKTKKPITGHMITTKGPSKTKLFSTYVPIFNKQGKIVAGFIHVIIKGMENAINFSFRINSMATQLEYYQEELKKIRGAKYTIDNIIGNSPEIQELKRKIIQASRSNSTVLIEGETGVGKELVAHSIHDLSSRDASPFIKVNCSAIPRELLESEFFGYEEGAFTGAKKGGKEGRFEMANKGSLFLDEINQLPLFSQPKLLRALQEKEIERVGGKGSIPVDVRVIAATNMNLERMVGEKKFRSDLFYRLNVVKITIPPLRKRKEDIPLIVENLIEKLNFQLGMKIPGISEDAEIKLMEVDYDWPGNIRELQNIVERAMNSSWVETLEWIHFKDYFTSKNPKFIDKVSKNNISKIKDIKAELEKETIINVLDNSITKAEAAKKLGISRTSFYKKLKKYEINS</sequence>
<dbReference type="PROSITE" id="PS50045">
    <property type="entry name" value="SIGMA54_INTERACT_4"/>
    <property type="match status" value="1"/>
</dbReference>
<gene>
    <name evidence="7" type="ORF">Gferi_10195</name>
</gene>
<dbReference type="CDD" id="cd00009">
    <property type="entry name" value="AAA"/>
    <property type="match status" value="1"/>
</dbReference>
<dbReference type="InterPro" id="IPR013656">
    <property type="entry name" value="PAS_4"/>
</dbReference>
<dbReference type="Gene3D" id="3.30.450.20">
    <property type="entry name" value="PAS domain"/>
    <property type="match status" value="1"/>
</dbReference>